<proteinExistence type="predicted"/>
<evidence type="ECO:0000313" key="3">
    <source>
        <dbReference type="Proteomes" id="UP000186685"/>
    </source>
</evidence>
<comment type="caution">
    <text evidence="2">The sequence shown here is derived from an EMBL/GenBank/DDBJ whole genome shotgun (WGS) entry which is preliminary data.</text>
</comment>
<dbReference type="AlphaFoldDB" id="A0A854C2J6"/>
<protein>
    <submittedName>
        <fullName evidence="2">Uncharacterized protein</fullName>
    </submittedName>
</protein>
<evidence type="ECO:0000256" key="1">
    <source>
        <dbReference type="SAM" id="MobiDB-lite"/>
    </source>
</evidence>
<accession>A0A854C2J6</accession>
<dbReference type="Proteomes" id="UP000186685">
    <property type="component" value="Unassembled WGS sequence"/>
</dbReference>
<evidence type="ECO:0000313" key="2">
    <source>
        <dbReference type="EMBL" id="OKZ11378.1"/>
    </source>
</evidence>
<name>A0A854C2J6_9BACT</name>
<reference evidence="2 3" key="1">
    <citation type="journal article" date="2016" name="Nat. Biotechnol.">
        <title>Measurement of bacterial replication rates in microbial communities.</title>
        <authorList>
            <person name="Brown C.T."/>
            <person name="Olm M.R."/>
            <person name="Thomas B.C."/>
            <person name="Banfield J.F."/>
        </authorList>
    </citation>
    <scope>NUCLEOTIDE SEQUENCE [LARGE SCALE GENOMIC DNA]</scope>
    <source>
        <strain evidence="2">45_130</strain>
    </source>
</reference>
<sequence length="79" mass="8480">MKNELSFPEKTAPGAFLKAVRVSGKGTKDSKGTKEGKKESGSKKKKRPAAEGKETDTDANVRTVRIQKSPEAFLPQGSC</sequence>
<feature type="compositionally biased region" description="Basic and acidic residues" evidence="1">
    <location>
        <begin position="26"/>
        <end position="56"/>
    </location>
</feature>
<gene>
    <name evidence="2" type="ORF">BHV76_04350</name>
</gene>
<organism evidence="2 3">
    <name type="scientific">Phocaeicola plebeius</name>
    <dbReference type="NCBI Taxonomy" id="310297"/>
    <lineage>
        <taxon>Bacteria</taxon>
        <taxon>Pseudomonadati</taxon>
        <taxon>Bacteroidota</taxon>
        <taxon>Bacteroidia</taxon>
        <taxon>Bacteroidales</taxon>
        <taxon>Bacteroidaceae</taxon>
        <taxon>Phocaeicola</taxon>
    </lineage>
</organism>
<feature type="region of interest" description="Disordered" evidence="1">
    <location>
        <begin position="1"/>
        <end position="79"/>
    </location>
</feature>
<dbReference type="EMBL" id="MNQR01000014">
    <property type="protein sequence ID" value="OKZ11378.1"/>
    <property type="molecule type" value="Genomic_DNA"/>
</dbReference>